<comment type="catalytic activity">
    <reaction evidence="9">
        <text>a 5'-end NAD(+)-phospho-ribonucleoside in mRNA + H2O = a 5'-end phospho-adenosine-phospho-ribonucleoside in mRNA + beta-nicotinamide D-ribonucleotide + 2 H(+)</text>
        <dbReference type="Rhea" id="RHEA:60876"/>
        <dbReference type="Rhea" id="RHEA-COMP:15698"/>
        <dbReference type="Rhea" id="RHEA-COMP:15719"/>
        <dbReference type="ChEBI" id="CHEBI:14649"/>
        <dbReference type="ChEBI" id="CHEBI:15377"/>
        <dbReference type="ChEBI" id="CHEBI:15378"/>
        <dbReference type="ChEBI" id="CHEBI:144029"/>
        <dbReference type="ChEBI" id="CHEBI:144051"/>
    </reaction>
    <physiologicalReaction direction="left-to-right" evidence="9">
        <dbReference type="Rhea" id="RHEA:60877"/>
    </physiologicalReaction>
</comment>
<dbReference type="Pfam" id="PF00293">
    <property type="entry name" value="NUDIX"/>
    <property type="match status" value="1"/>
</dbReference>
<evidence type="ECO:0000313" key="13">
    <source>
        <dbReference type="Proteomes" id="UP000012429"/>
    </source>
</evidence>
<dbReference type="EC" id="3.6.1.22" evidence="4"/>
<evidence type="ECO:0000313" key="12">
    <source>
        <dbReference type="EMBL" id="ENN84439.1"/>
    </source>
</evidence>
<dbReference type="CDD" id="cd03429">
    <property type="entry name" value="NUDIX_NADH_pyrophosphatase_Nudt13"/>
    <property type="match status" value="1"/>
</dbReference>
<dbReference type="PANTHER" id="PTHR42904:SF6">
    <property type="entry name" value="NAD-CAPPED RNA HYDROLASE NUDT12"/>
    <property type="match status" value="1"/>
</dbReference>
<evidence type="ECO:0000256" key="1">
    <source>
        <dbReference type="ARBA" id="ARBA00001946"/>
    </source>
</evidence>
<dbReference type="GO" id="GO:0019677">
    <property type="term" value="P:NAD+ catabolic process"/>
    <property type="evidence" value="ECO:0007669"/>
    <property type="project" value="TreeGrafter"/>
</dbReference>
<dbReference type="GO" id="GO:0006742">
    <property type="term" value="P:NADP+ catabolic process"/>
    <property type="evidence" value="ECO:0007669"/>
    <property type="project" value="TreeGrafter"/>
</dbReference>
<keyword evidence="7" id="KW-0460">Magnesium</keyword>
<dbReference type="STRING" id="363754.RHSP_22391"/>
<evidence type="ECO:0000256" key="7">
    <source>
        <dbReference type="ARBA" id="ARBA00022842"/>
    </source>
</evidence>
<dbReference type="AlphaFoldDB" id="N6TVG5"/>
<comment type="cofactor">
    <cofactor evidence="2">
        <name>Zn(2+)</name>
        <dbReference type="ChEBI" id="CHEBI:29105"/>
    </cofactor>
</comment>
<dbReference type="Proteomes" id="UP000012429">
    <property type="component" value="Unassembled WGS sequence"/>
</dbReference>
<keyword evidence="6 12" id="KW-0378">Hydrolase</keyword>
<dbReference type="FunFam" id="3.90.79.10:FF:000040">
    <property type="entry name" value="Nudix hydrolase 19, chloroplastic"/>
    <property type="match status" value="1"/>
</dbReference>
<dbReference type="NCBIfam" id="NF001299">
    <property type="entry name" value="PRK00241.1"/>
    <property type="match status" value="1"/>
</dbReference>
<evidence type="ECO:0000256" key="9">
    <source>
        <dbReference type="ARBA" id="ARBA00023679"/>
    </source>
</evidence>
<dbReference type="InterPro" id="IPR049734">
    <property type="entry name" value="NudC-like_C"/>
</dbReference>
<dbReference type="InterPro" id="IPR020084">
    <property type="entry name" value="NUDIX_hydrolase_CS"/>
</dbReference>
<evidence type="ECO:0000256" key="8">
    <source>
        <dbReference type="ARBA" id="ARBA00023027"/>
    </source>
</evidence>
<dbReference type="InterPro" id="IPR015376">
    <property type="entry name" value="Znr_NADH_PPase"/>
</dbReference>
<organism evidence="12 13">
    <name type="scientific">Rhizobium freirei PRF 81</name>
    <dbReference type="NCBI Taxonomy" id="363754"/>
    <lineage>
        <taxon>Bacteria</taxon>
        <taxon>Pseudomonadati</taxon>
        <taxon>Pseudomonadota</taxon>
        <taxon>Alphaproteobacteria</taxon>
        <taxon>Hyphomicrobiales</taxon>
        <taxon>Rhizobiaceae</taxon>
        <taxon>Rhizobium/Agrobacterium group</taxon>
        <taxon>Rhizobium</taxon>
    </lineage>
</organism>
<protein>
    <recommendedName>
        <fullName evidence="4">NAD(+) diphosphatase</fullName>
        <ecNumber evidence="4">3.6.1.22</ecNumber>
    </recommendedName>
</protein>
<evidence type="ECO:0000259" key="11">
    <source>
        <dbReference type="PROSITE" id="PS51462"/>
    </source>
</evidence>
<gene>
    <name evidence="12" type="ORF">RHSP_22391</name>
</gene>
<dbReference type="InterPro" id="IPR050241">
    <property type="entry name" value="NAD-cap_RNA_hydrolase_NudC"/>
</dbReference>
<evidence type="ECO:0000256" key="2">
    <source>
        <dbReference type="ARBA" id="ARBA00001947"/>
    </source>
</evidence>
<comment type="similarity">
    <text evidence="3">Belongs to the Nudix hydrolase family. NudC subfamily.</text>
</comment>
<dbReference type="PATRIC" id="fig|363754.4.peg.6285"/>
<evidence type="ECO:0000256" key="6">
    <source>
        <dbReference type="ARBA" id="ARBA00022801"/>
    </source>
</evidence>
<dbReference type="GO" id="GO:0005829">
    <property type="term" value="C:cytosol"/>
    <property type="evidence" value="ECO:0007669"/>
    <property type="project" value="TreeGrafter"/>
</dbReference>
<evidence type="ECO:0000256" key="4">
    <source>
        <dbReference type="ARBA" id="ARBA00012381"/>
    </source>
</evidence>
<keyword evidence="13" id="KW-1185">Reference proteome</keyword>
<feature type="domain" description="Nudix hydrolase" evidence="11">
    <location>
        <begin position="292"/>
        <end position="426"/>
    </location>
</feature>
<evidence type="ECO:0000256" key="5">
    <source>
        <dbReference type="ARBA" id="ARBA00022723"/>
    </source>
</evidence>
<evidence type="ECO:0000256" key="10">
    <source>
        <dbReference type="SAM" id="MobiDB-lite"/>
    </source>
</evidence>
<dbReference type="GO" id="GO:0035529">
    <property type="term" value="F:NADH pyrophosphatase activity"/>
    <property type="evidence" value="ECO:0007669"/>
    <property type="project" value="TreeGrafter"/>
</dbReference>
<dbReference type="SUPFAM" id="SSF55811">
    <property type="entry name" value="Nudix"/>
    <property type="match status" value="1"/>
</dbReference>
<evidence type="ECO:0000256" key="3">
    <source>
        <dbReference type="ARBA" id="ARBA00009595"/>
    </source>
</evidence>
<reference evidence="12 13" key="1">
    <citation type="journal article" date="2012" name="BMC Genomics">
        <title>Genomic basis of broad host range and environmental adaptability of Rhizobium tropici CIAT 899 and Rhizobium sp. PRF 81 which are used in inoculants for common bean (Phaseolus vulgaris L.).</title>
        <authorList>
            <person name="Ormeno-Orrillo E."/>
            <person name="Menna P."/>
            <person name="Almeida L.G."/>
            <person name="Ollero F.J."/>
            <person name="Nicolas M.F."/>
            <person name="Pains Rodrigues E."/>
            <person name="Shigueyoshi Nakatani A."/>
            <person name="Silva Batista J.S."/>
            <person name="Oliveira Chueire L.M."/>
            <person name="Souza R.C."/>
            <person name="Ribeiro Vasconcelos A.T."/>
            <person name="Megias M."/>
            <person name="Hungria M."/>
            <person name="Martinez-Romero E."/>
        </authorList>
    </citation>
    <scope>NUCLEOTIDE SEQUENCE [LARGE SCALE GENOMIC DNA]</scope>
    <source>
        <strain evidence="12 13">PRF 81</strain>
    </source>
</reference>
<dbReference type="PROSITE" id="PS51462">
    <property type="entry name" value="NUDIX"/>
    <property type="match status" value="1"/>
</dbReference>
<keyword evidence="5" id="KW-0479">Metal-binding</keyword>
<dbReference type="EMBL" id="AQHN01000089">
    <property type="protein sequence ID" value="ENN84439.1"/>
    <property type="molecule type" value="Genomic_DNA"/>
</dbReference>
<feature type="region of interest" description="Disordered" evidence="10">
    <location>
        <begin position="1"/>
        <end position="34"/>
    </location>
</feature>
<dbReference type="Pfam" id="PF09297">
    <property type="entry name" value="Zn_ribbon_NUD"/>
    <property type="match status" value="1"/>
</dbReference>
<comment type="cofactor">
    <cofactor evidence="1">
        <name>Mg(2+)</name>
        <dbReference type="ChEBI" id="CHEBI:18420"/>
    </cofactor>
</comment>
<dbReference type="Gene3D" id="3.90.79.10">
    <property type="entry name" value="Nucleoside Triphosphate Pyrophosphohydrolase"/>
    <property type="match status" value="1"/>
</dbReference>
<dbReference type="Pfam" id="PF09296">
    <property type="entry name" value="NUDIX-like"/>
    <property type="match status" value="1"/>
</dbReference>
<proteinExistence type="inferred from homology"/>
<dbReference type="InterPro" id="IPR015797">
    <property type="entry name" value="NUDIX_hydrolase-like_dom_sf"/>
</dbReference>
<dbReference type="PROSITE" id="PS00893">
    <property type="entry name" value="NUDIX_BOX"/>
    <property type="match status" value="1"/>
</dbReference>
<dbReference type="InterPro" id="IPR000086">
    <property type="entry name" value="NUDIX_hydrolase_dom"/>
</dbReference>
<dbReference type="PANTHER" id="PTHR42904">
    <property type="entry name" value="NUDIX HYDROLASE, NUDC SUBFAMILY"/>
    <property type="match status" value="1"/>
</dbReference>
<accession>N6TVG5</accession>
<comment type="caution">
    <text evidence="12">The sequence shown here is derived from an EMBL/GenBank/DDBJ whole genome shotgun (WGS) entry which is preliminary data.</text>
</comment>
<dbReference type="GO" id="GO:0046872">
    <property type="term" value="F:metal ion binding"/>
    <property type="evidence" value="ECO:0007669"/>
    <property type="project" value="UniProtKB-KW"/>
</dbReference>
<sequence length="433" mass="48243">MRRAADEGSPLALACADPAPPGQIGGFRSDPARSGLADLRNGQGRKCAEDADGCHKNQRRGTWKYRPSAACSCHCAVRRGCQLARPGLGLRQGGALFGRRHEQPHSQVAGNAFTMSHSIFSSDAPHPEASSLTAFAENQLNRDAEHRDEESIKHALAKEGTHILAFAQDRLVLKHDGQVLDPLFARYELQDLDPNWDEAVLLGYRNTGEPRLAVPVRINADELASHYKPADMRSLWRDLLLEGEILGEAAQGMSLVRWNSDNRFCGRCGSIMESRIGGYKRVCTACEHMIFPRTDPVVIMLTIDEERNRCLLGRSHHFAPGMYSCLAGFVEPGETIENAVRRETYEESGIHTGRVRYHASQPWPMPHSLMIGCYAEAKSTEIHMDDAELEDCRWFTPEETLAMLDHVSASGNTSPPKGAIAHRLMRDWVEWKR</sequence>
<keyword evidence="8" id="KW-0520">NAD</keyword>
<name>N6TVG5_9HYPH</name>
<dbReference type="InterPro" id="IPR015375">
    <property type="entry name" value="NADH_PPase-like_N"/>
</dbReference>
<dbReference type="Gene3D" id="3.90.79.20">
    <property type="match status" value="1"/>
</dbReference>